<feature type="transmembrane region" description="Helical" evidence="6">
    <location>
        <begin position="12"/>
        <end position="31"/>
    </location>
</feature>
<evidence type="ECO:0000256" key="6">
    <source>
        <dbReference type="SAM" id="Phobius"/>
    </source>
</evidence>
<accession>A0A6A5U041</accession>
<dbReference type="InterPro" id="IPR052337">
    <property type="entry name" value="SAT4-like"/>
</dbReference>
<feature type="transmembrane region" description="Helical" evidence="6">
    <location>
        <begin position="119"/>
        <end position="142"/>
    </location>
</feature>
<reference evidence="8" key="1">
    <citation type="journal article" date="2020" name="Stud. Mycol.">
        <title>101 Dothideomycetes genomes: a test case for predicting lifestyles and emergence of pathogens.</title>
        <authorList>
            <person name="Haridas S."/>
            <person name="Albert R."/>
            <person name="Binder M."/>
            <person name="Bloem J."/>
            <person name="Labutti K."/>
            <person name="Salamov A."/>
            <person name="Andreopoulos B."/>
            <person name="Baker S."/>
            <person name="Barry K."/>
            <person name="Bills G."/>
            <person name="Bluhm B."/>
            <person name="Cannon C."/>
            <person name="Castanera R."/>
            <person name="Culley D."/>
            <person name="Daum C."/>
            <person name="Ezra D."/>
            <person name="Gonzalez J."/>
            <person name="Henrissat B."/>
            <person name="Kuo A."/>
            <person name="Liang C."/>
            <person name="Lipzen A."/>
            <person name="Lutzoni F."/>
            <person name="Magnuson J."/>
            <person name="Mondo S."/>
            <person name="Nolan M."/>
            <person name="Ohm R."/>
            <person name="Pangilinan J."/>
            <person name="Park H.-J."/>
            <person name="Ramirez L."/>
            <person name="Alfaro M."/>
            <person name="Sun H."/>
            <person name="Tritt A."/>
            <person name="Yoshinaga Y."/>
            <person name="Zwiers L.-H."/>
            <person name="Turgeon B."/>
            <person name="Goodwin S."/>
            <person name="Spatafora J."/>
            <person name="Crous P."/>
            <person name="Grigoriev I."/>
        </authorList>
    </citation>
    <scope>NUCLEOTIDE SEQUENCE</scope>
    <source>
        <strain evidence="8">CBS 675.92</strain>
    </source>
</reference>
<keyword evidence="2 6" id="KW-0812">Transmembrane</keyword>
<gene>
    <name evidence="8" type="ORF">CC80DRAFT_361757</name>
</gene>
<dbReference type="InterPro" id="IPR049326">
    <property type="entry name" value="Rhodopsin_dom_fungi"/>
</dbReference>
<evidence type="ECO:0000259" key="7">
    <source>
        <dbReference type="Pfam" id="PF20684"/>
    </source>
</evidence>
<feature type="transmembrane region" description="Helical" evidence="6">
    <location>
        <begin position="78"/>
        <end position="98"/>
    </location>
</feature>
<feature type="transmembrane region" description="Helical" evidence="6">
    <location>
        <begin position="201"/>
        <end position="221"/>
    </location>
</feature>
<evidence type="ECO:0000256" key="1">
    <source>
        <dbReference type="ARBA" id="ARBA00004141"/>
    </source>
</evidence>
<keyword evidence="3 6" id="KW-1133">Transmembrane helix</keyword>
<comment type="subcellular location">
    <subcellularLocation>
        <location evidence="1">Membrane</location>
        <topology evidence="1">Multi-pass membrane protein</topology>
    </subcellularLocation>
</comment>
<evidence type="ECO:0000256" key="5">
    <source>
        <dbReference type="ARBA" id="ARBA00038359"/>
    </source>
</evidence>
<feature type="transmembrane region" description="Helical" evidence="6">
    <location>
        <begin position="241"/>
        <end position="263"/>
    </location>
</feature>
<organism evidence="8 9">
    <name type="scientific">Byssothecium circinans</name>
    <dbReference type="NCBI Taxonomy" id="147558"/>
    <lineage>
        <taxon>Eukaryota</taxon>
        <taxon>Fungi</taxon>
        <taxon>Dikarya</taxon>
        <taxon>Ascomycota</taxon>
        <taxon>Pezizomycotina</taxon>
        <taxon>Dothideomycetes</taxon>
        <taxon>Pleosporomycetidae</taxon>
        <taxon>Pleosporales</taxon>
        <taxon>Massarineae</taxon>
        <taxon>Massarinaceae</taxon>
        <taxon>Byssothecium</taxon>
    </lineage>
</organism>
<dbReference type="EMBL" id="ML976989">
    <property type="protein sequence ID" value="KAF1957329.1"/>
    <property type="molecule type" value="Genomic_DNA"/>
</dbReference>
<evidence type="ECO:0000256" key="3">
    <source>
        <dbReference type="ARBA" id="ARBA00022989"/>
    </source>
</evidence>
<evidence type="ECO:0000256" key="4">
    <source>
        <dbReference type="ARBA" id="ARBA00023136"/>
    </source>
</evidence>
<feature type="transmembrane region" description="Helical" evidence="6">
    <location>
        <begin position="43"/>
        <end position="66"/>
    </location>
</feature>
<sequence length="278" mass="31184">MKVPDNGPLVVGVLWSLQVVSGGFLGLRFYAKLSRRQRLWWDDYILVMSWIFLLIECSLIQTVQLLGFGKRTVDINPANITTITFLVAITVTASSFAVTLSKLSFGLTLLRLTDSYTRAFVMFCTITLFVFMLPAAVLAWIYCHPIQKTWDHRVEGECWDGKAILGYSFFNAAWSIFVDFTLALLPWKLIWPLQLDWKEKLGAGIAMSMGLLAGICTVVRGHYLIQLADSDFFYSGKDVTIWTAAETSAAIIGASIPVLRVFFKSTPDSPRTRTISRA</sequence>
<evidence type="ECO:0000313" key="9">
    <source>
        <dbReference type="Proteomes" id="UP000800035"/>
    </source>
</evidence>
<dbReference type="GO" id="GO:0016020">
    <property type="term" value="C:membrane"/>
    <property type="evidence" value="ECO:0007669"/>
    <property type="project" value="UniProtKB-SubCell"/>
</dbReference>
<dbReference type="PANTHER" id="PTHR33048">
    <property type="entry name" value="PTH11-LIKE INTEGRAL MEMBRANE PROTEIN (AFU_ORTHOLOGUE AFUA_5G11245)"/>
    <property type="match status" value="1"/>
</dbReference>
<keyword evidence="9" id="KW-1185">Reference proteome</keyword>
<evidence type="ECO:0000256" key="2">
    <source>
        <dbReference type="ARBA" id="ARBA00022692"/>
    </source>
</evidence>
<dbReference type="Proteomes" id="UP000800035">
    <property type="component" value="Unassembled WGS sequence"/>
</dbReference>
<dbReference type="AlphaFoldDB" id="A0A6A5U041"/>
<dbReference type="PANTHER" id="PTHR33048:SF42">
    <property type="entry name" value="INTEGRAL MEMBRANE PROTEIN"/>
    <property type="match status" value="1"/>
</dbReference>
<name>A0A6A5U041_9PLEO</name>
<keyword evidence="4 6" id="KW-0472">Membrane</keyword>
<feature type="non-terminal residue" evidence="8">
    <location>
        <position position="278"/>
    </location>
</feature>
<protein>
    <recommendedName>
        <fullName evidence="7">Rhodopsin domain-containing protein</fullName>
    </recommendedName>
</protein>
<proteinExistence type="inferred from homology"/>
<comment type="similarity">
    <text evidence="5">Belongs to the SAT4 family.</text>
</comment>
<evidence type="ECO:0000313" key="8">
    <source>
        <dbReference type="EMBL" id="KAF1957329.1"/>
    </source>
</evidence>
<feature type="transmembrane region" description="Helical" evidence="6">
    <location>
        <begin position="169"/>
        <end position="189"/>
    </location>
</feature>
<dbReference type="Pfam" id="PF20684">
    <property type="entry name" value="Fung_rhodopsin"/>
    <property type="match status" value="1"/>
</dbReference>
<feature type="domain" description="Rhodopsin" evidence="7">
    <location>
        <begin position="27"/>
        <end position="264"/>
    </location>
</feature>
<dbReference type="OrthoDB" id="5417887at2759"/>